<dbReference type="GO" id="GO:0061710">
    <property type="term" value="F:L-threonylcarbamoyladenylate synthase"/>
    <property type="evidence" value="ECO:0007669"/>
    <property type="project" value="UniProtKB-EC"/>
</dbReference>
<protein>
    <recommendedName>
        <fullName evidence="10">L-threonylcarbamoyladenylate synthase</fullName>
        <ecNumber evidence="3">2.7.7.87</ecNumber>
    </recommendedName>
    <alternativeName>
        <fullName evidence="10">L-threonylcarbamoyladenylate synthase</fullName>
    </alternativeName>
</protein>
<evidence type="ECO:0000256" key="4">
    <source>
        <dbReference type="ARBA" id="ARBA00022490"/>
    </source>
</evidence>
<keyword evidence="9" id="KW-0067">ATP-binding</keyword>
<evidence type="ECO:0000256" key="3">
    <source>
        <dbReference type="ARBA" id="ARBA00012584"/>
    </source>
</evidence>
<evidence type="ECO:0000256" key="6">
    <source>
        <dbReference type="ARBA" id="ARBA00022694"/>
    </source>
</evidence>
<dbReference type="InterPro" id="IPR017945">
    <property type="entry name" value="DHBP_synth_RibB-like_a/b_dom"/>
</dbReference>
<dbReference type="SUPFAM" id="SSF52540">
    <property type="entry name" value="P-loop containing nucleoside triphosphate hydrolases"/>
    <property type="match status" value="1"/>
</dbReference>
<comment type="subcellular location">
    <subcellularLocation>
        <location evidence="1">Cytoplasm</location>
    </subcellularLocation>
</comment>
<dbReference type="EC" id="2.7.7.87" evidence="3"/>
<dbReference type="InterPro" id="IPR027417">
    <property type="entry name" value="P-loop_NTPase"/>
</dbReference>
<evidence type="ECO:0000259" key="12">
    <source>
        <dbReference type="PROSITE" id="PS51163"/>
    </source>
</evidence>
<keyword evidence="6" id="KW-0819">tRNA processing</keyword>
<dbReference type="GO" id="GO:0002949">
    <property type="term" value="P:tRNA threonylcarbamoyladenosine modification"/>
    <property type="evidence" value="ECO:0007669"/>
    <property type="project" value="InterPro"/>
</dbReference>
<dbReference type="InterPro" id="IPR050156">
    <property type="entry name" value="TC-AMP_synthase_SUA5"/>
</dbReference>
<name>A0A1F7GFM7_9BACT</name>
<evidence type="ECO:0000256" key="7">
    <source>
        <dbReference type="ARBA" id="ARBA00022695"/>
    </source>
</evidence>
<evidence type="ECO:0000313" key="13">
    <source>
        <dbReference type="EMBL" id="OGK17292.1"/>
    </source>
</evidence>
<feature type="domain" description="YrdC-like" evidence="12">
    <location>
        <begin position="12"/>
        <end position="201"/>
    </location>
</feature>
<sequence length="355" mass="40494">MRIIKYKNEKEKLIIDVIIQALAKGGIVVSPSDTVYGLLADATDEKAVKKLIEFKNRPTGKAIAVFIPDFLMLQDQVHVNEKQKKVLQELLPGPFTIILDSKHQVSRLLESERGTLGVRLPDYQFLLNLTNKFGRPITATSANLAGKSPHYSIKSLLNQLPEKKKQLIDLIIDKGKLPRIKPSTVMDLTRPRIKIVRKGDIVFSESQKYFSESPSQTKKIARYLYGKFAKKVDEKPLIFILQGDLGVGKTVFVKGLAEILGINNIISPSFVIYYEYALINRLIKAFVHVDLYNIEDREEFKHLGLEKYLKPGNILCIEWGEKAGEIIDLLKRRGKAIYIRMDYKSEKEREIIVQN</sequence>
<reference evidence="13 14" key="1">
    <citation type="journal article" date="2016" name="Nat. Commun.">
        <title>Thousands of microbial genomes shed light on interconnected biogeochemical processes in an aquifer system.</title>
        <authorList>
            <person name="Anantharaman K."/>
            <person name="Brown C.T."/>
            <person name="Hug L.A."/>
            <person name="Sharon I."/>
            <person name="Castelle C.J."/>
            <person name="Probst A.J."/>
            <person name="Thomas B.C."/>
            <person name="Singh A."/>
            <person name="Wilkins M.J."/>
            <person name="Karaoz U."/>
            <person name="Brodie E.L."/>
            <person name="Williams K.H."/>
            <person name="Hubbard S.S."/>
            <person name="Banfield J.F."/>
        </authorList>
    </citation>
    <scope>NUCLEOTIDE SEQUENCE [LARGE SCALE GENOMIC DNA]</scope>
</reference>
<evidence type="ECO:0000256" key="10">
    <source>
        <dbReference type="ARBA" id="ARBA00029774"/>
    </source>
</evidence>
<comment type="similarity">
    <text evidence="2">Belongs to the SUA5 family.</text>
</comment>
<keyword evidence="4" id="KW-0963">Cytoplasm</keyword>
<dbReference type="GO" id="GO:0003725">
    <property type="term" value="F:double-stranded RNA binding"/>
    <property type="evidence" value="ECO:0007669"/>
    <property type="project" value="InterPro"/>
</dbReference>
<proteinExistence type="inferred from homology"/>
<keyword evidence="5" id="KW-0808">Transferase</keyword>
<dbReference type="InterPro" id="IPR003442">
    <property type="entry name" value="T6A_TsaE"/>
</dbReference>
<dbReference type="Pfam" id="PF01300">
    <property type="entry name" value="Sua5_yciO_yrdC"/>
    <property type="match status" value="1"/>
</dbReference>
<dbReference type="GO" id="GO:0005737">
    <property type="term" value="C:cytoplasm"/>
    <property type="evidence" value="ECO:0007669"/>
    <property type="project" value="UniProtKB-SubCell"/>
</dbReference>
<comment type="catalytic activity">
    <reaction evidence="11">
        <text>L-threonine + hydrogencarbonate + ATP = L-threonylcarbamoyladenylate + diphosphate + H2O</text>
        <dbReference type="Rhea" id="RHEA:36407"/>
        <dbReference type="ChEBI" id="CHEBI:15377"/>
        <dbReference type="ChEBI" id="CHEBI:17544"/>
        <dbReference type="ChEBI" id="CHEBI:30616"/>
        <dbReference type="ChEBI" id="CHEBI:33019"/>
        <dbReference type="ChEBI" id="CHEBI:57926"/>
        <dbReference type="ChEBI" id="CHEBI:73682"/>
        <dbReference type="EC" id="2.7.7.87"/>
    </reaction>
</comment>
<dbReference type="NCBIfam" id="TIGR00057">
    <property type="entry name" value="L-threonylcarbamoyladenylate synthase"/>
    <property type="match status" value="1"/>
</dbReference>
<dbReference type="GO" id="GO:0006450">
    <property type="term" value="P:regulation of translational fidelity"/>
    <property type="evidence" value="ECO:0007669"/>
    <property type="project" value="TreeGrafter"/>
</dbReference>
<dbReference type="GO" id="GO:0000049">
    <property type="term" value="F:tRNA binding"/>
    <property type="evidence" value="ECO:0007669"/>
    <property type="project" value="TreeGrafter"/>
</dbReference>
<dbReference type="Gene3D" id="3.40.50.300">
    <property type="entry name" value="P-loop containing nucleotide triphosphate hydrolases"/>
    <property type="match status" value="1"/>
</dbReference>
<dbReference type="GO" id="GO:0005524">
    <property type="term" value="F:ATP binding"/>
    <property type="evidence" value="ECO:0007669"/>
    <property type="project" value="UniProtKB-KW"/>
</dbReference>
<dbReference type="SUPFAM" id="SSF55821">
    <property type="entry name" value="YrdC/RibB"/>
    <property type="match status" value="1"/>
</dbReference>
<evidence type="ECO:0000256" key="11">
    <source>
        <dbReference type="ARBA" id="ARBA00048366"/>
    </source>
</evidence>
<evidence type="ECO:0000256" key="8">
    <source>
        <dbReference type="ARBA" id="ARBA00022741"/>
    </source>
</evidence>
<dbReference type="InterPro" id="IPR006070">
    <property type="entry name" value="Sua5-like_dom"/>
</dbReference>
<dbReference type="AlphaFoldDB" id="A0A1F7GFM7"/>
<keyword evidence="8" id="KW-0547">Nucleotide-binding</keyword>
<dbReference type="Proteomes" id="UP000177208">
    <property type="component" value="Unassembled WGS sequence"/>
</dbReference>
<evidence type="ECO:0000313" key="14">
    <source>
        <dbReference type="Proteomes" id="UP000177208"/>
    </source>
</evidence>
<evidence type="ECO:0000256" key="9">
    <source>
        <dbReference type="ARBA" id="ARBA00022840"/>
    </source>
</evidence>
<dbReference type="PANTHER" id="PTHR17490">
    <property type="entry name" value="SUA5"/>
    <property type="match status" value="1"/>
</dbReference>
<dbReference type="NCBIfam" id="TIGR00150">
    <property type="entry name" value="T6A_YjeE"/>
    <property type="match status" value="1"/>
</dbReference>
<evidence type="ECO:0000256" key="2">
    <source>
        <dbReference type="ARBA" id="ARBA00007663"/>
    </source>
</evidence>
<dbReference type="PANTHER" id="PTHR17490:SF16">
    <property type="entry name" value="THREONYLCARBAMOYL-AMP SYNTHASE"/>
    <property type="match status" value="1"/>
</dbReference>
<dbReference type="PROSITE" id="PS51163">
    <property type="entry name" value="YRDC"/>
    <property type="match status" value="1"/>
</dbReference>
<dbReference type="Gene3D" id="3.90.870.10">
    <property type="entry name" value="DHBP synthase"/>
    <property type="match status" value="1"/>
</dbReference>
<comment type="caution">
    <text evidence="13">The sequence shown here is derived from an EMBL/GenBank/DDBJ whole genome shotgun (WGS) entry which is preliminary data.</text>
</comment>
<evidence type="ECO:0000256" key="1">
    <source>
        <dbReference type="ARBA" id="ARBA00004496"/>
    </source>
</evidence>
<accession>A0A1F7GFM7</accession>
<gene>
    <name evidence="13" type="ORF">A2774_03755</name>
</gene>
<evidence type="ECO:0000256" key="5">
    <source>
        <dbReference type="ARBA" id="ARBA00022679"/>
    </source>
</evidence>
<keyword evidence="7" id="KW-0548">Nucleotidyltransferase</keyword>
<organism evidence="13 14">
    <name type="scientific">Candidatus Roizmanbacteria bacterium RIFCSPHIGHO2_01_FULL_39_12c</name>
    <dbReference type="NCBI Taxonomy" id="1802031"/>
    <lineage>
        <taxon>Bacteria</taxon>
        <taxon>Candidatus Roizmaniibacteriota</taxon>
    </lineage>
</organism>
<dbReference type="EMBL" id="MFZG01000009">
    <property type="protein sequence ID" value="OGK17292.1"/>
    <property type="molecule type" value="Genomic_DNA"/>
</dbReference>
<dbReference type="Pfam" id="PF02367">
    <property type="entry name" value="TsaE"/>
    <property type="match status" value="1"/>
</dbReference>